<keyword evidence="4 6" id="KW-0472">Membrane</keyword>
<comment type="caution">
    <text evidence="7">The sequence shown here is derived from an EMBL/GenBank/DDBJ whole genome shotgun (WGS) entry which is preliminary data.</text>
</comment>
<dbReference type="Pfam" id="PF07690">
    <property type="entry name" value="MFS_1"/>
    <property type="match status" value="1"/>
</dbReference>
<keyword evidence="8" id="KW-1185">Reference proteome</keyword>
<comment type="subcellular location">
    <subcellularLocation>
        <location evidence="1">Membrane</location>
        <topology evidence="1">Multi-pass membrane protein</topology>
    </subcellularLocation>
</comment>
<evidence type="ECO:0000256" key="2">
    <source>
        <dbReference type="ARBA" id="ARBA00022692"/>
    </source>
</evidence>
<feature type="transmembrane region" description="Helical" evidence="6">
    <location>
        <begin position="291"/>
        <end position="311"/>
    </location>
</feature>
<dbReference type="Proteomes" id="UP001501231">
    <property type="component" value="Unassembled WGS sequence"/>
</dbReference>
<dbReference type="PANTHER" id="PTHR42718:SF49">
    <property type="entry name" value="EXPORT PROTEIN"/>
    <property type="match status" value="1"/>
</dbReference>
<dbReference type="InterPro" id="IPR011701">
    <property type="entry name" value="MFS"/>
</dbReference>
<keyword evidence="2 6" id="KW-0812">Transmembrane</keyword>
<protein>
    <recommendedName>
        <fullName evidence="9">MFS transporter</fullName>
    </recommendedName>
</protein>
<evidence type="ECO:0000256" key="3">
    <source>
        <dbReference type="ARBA" id="ARBA00022989"/>
    </source>
</evidence>
<feature type="transmembrane region" description="Helical" evidence="6">
    <location>
        <begin position="41"/>
        <end position="61"/>
    </location>
</feature>
<keyword evidence="3 6" id="KW-1133">Transmembrane helix</keyword>
<reference evidence="8" key="1">
    <citation type="journal article" date="2019" name="Int. J. Syst. Evol. Microbiol.">
        <title>The Global Catalogue of Microorganisms (GCM) 10K type strain sequencing project: providing services to taxonomists for standard genome sequencing and annotation.</title>
        <authorList>
            <consortium name="The Broad Institute Genomics Platform"/>
            <consortium name="The Broad Institute Genome Sequencing Center for Infectious Disease"/>
            <person name="Wu L."/>
            <person name="Ma J."/>
        </authorList>
    </citation>
    <scope>NUCLEOTIDE SEQUENCE [LARGE SCALE GENOMIC DNA]</scope>
    <source>
        <strain evidence="8">JCM 3325</strain>
    </source>
</reference>
<evidence type="ECO:0000256" key="4">
    <source>
        <dbReference type="ARBA" id="ARBA00023136"/>
    </source>
</evidence>
<dbReference type="Gene3D" id="1.20.1250.20">
    <property type="entry name" value="MFS general substrate transporter like domains"/>
    <property type="match status" value="1"/>
</dbReference>
<feature type="transmembrane region" description="Helical" evidence="6">
    <location>
        <begin position="16"/>
        <end position="34"/>
    </location>
</feature>
<feature type="transmembrane region" description="Helical" evidence="6">
    <location>
        <begin position="178"/>
        <end position="200"/>
    </location>
</feature>
<evidence type="ECO:0000313" key="7">
    <source>
        <dbReference type="EMBL" id="GAA2446530.1"/>
    </source>
</evidence>
<evidence type="ECO:0000256" key="5">
    <source>
        <dbReference type="SAM" id="MobiDB-lite"/>
    </source>
</evidence>
<evidence type="ECO:0000256" key="6">
    <source>
        <dbReference type="SAM" id="Phobius"/>
    </source>
</evidence>
<evidence type="ECO:0000313" key="8">
    <source>
        <dbReference type="Proteomes" id="UP001501231"/>
    </source>
</evidence>
<organism evidence="7 8">
    <name type="scientific">Actinomadura vinacea</name>
    <dbReference type="NCBI Taxonomy" id="115336"/>
    <lineage>
        <taxon>Bacteria</taxon>
        <taxon>Bacillati</taxon>
        <taxon>Actinomycetota</taxon>
        <taxon>Actinomycetes</taxon>
        <taxon>Streptosporangiales</taxon>
        <taxon>Thermomonosporaceae</taxon>
        <taxon>Actinomadura</taxon>
    </lineage>
</organism>
<dbReference type="InterPro" id="IPR036259">
    <property type="entry name" value="MFS_trans_sf"/>
</dbReference>
<feature type="region of interest" description="Disordered" evidence="5">
    <location>
        <begin position="320"/>
        <end position="359"/>
    </location>
</feature>
<evidence type="ECO:0000256" key="1">
    <source>
        <dbReference type="ARBA" id="ARBA00004141"/>
    </source>
</evidence>
<name>A0ABP5X7Z8_9ACTN</name>
<sequence length="398" mass="41223">MPAYRPDPARSGRIDWSGAALLIVSLGLLNFALIRGEDQRSAATGLQFAVGAVLLVAFLAVEKRAAAPIVDLSLFRIPTFAAINVIAVVSRLVSIGGAVYFMLYFQAALGMSPMESGLLLLPVFIAQTAGGIGAAKLRAKFTASQIIVAGYAVKGVSAAWMAQVFEPGAGAWSLVPPMALWGLGGGAAGMPTLSTAMNVVAKEKAGMASGTIMTTFMIGVGVGSAGLGVVFKERIGALVTADSALPEDGRDAVADAAAQVDLDRLKAATPPGFETEVQQAMERAISSGTSLVMLTTAALSLISIVVAVFFIRERDLVTAKPDDGAAPDEADDPRTAESPDGPTPIHETRDRPGRAGAVCPSRYSGAFPRSGRRSLSRCVGGVACRVHAQCVRLFFWAS</sequence>
<feature type="transmembrane region" description="Helical" evidence="6">
    <location>
        <begin position="81"/>
        <end position="105"/>
    </location>
</feature>
<dbReference type="PANTHER" id="PTHR42718">
    <property type="entry name" value="MAJOR FACILITATOR SUPERFAMILY MULTIDRUG TRANSPORTER MFSC"/>
    <property type="match status" value="1"/>
</dbReference>
<dbReference type="SUPFAM" id="SSF103473">
    <property type="entry name" value="MFS general substrate transporter"/>
    <property type="match status" value="1"/>
</dbReference>
<accession>A0ABP5X7Z8</accession>
<gene>
    <name evidence="7" type="ORF">GCM10010191_74490</name>
</gene>
<dbReference type="EMBL" id="BAAARW010000030">
    <property type="protein sequence ID" value="GAA2446530.1"/>
    <property type="molecule type" value="Genomic_DNA"/>
</dbReference>
<feature type="transmembrane region" description="Helical" evidence="6">
    <location>
        <begin position="117"/>
        <end position="135"/>
    </location>
</feature>
<evidence type="ECO:0008006" key="9">
    <source>
        <dbReference type="Google" id="ProtNLM"/>
    </source>
</evidence>
<feature type="transmembrane region" description="Helical" evidence="6">
    <location>
        <begin position="212"/>
        <end position="231"/>
    </location>
</feature>
<proteinExistence type="predicted"/>